<dbReference type="InterPro" id="IPR009057">
    <property type="entry name" value="Homeodomain-like_sf"/>
</dbReference>
<dbReference type="PANTHER" id="PTHR11019:SF159">
    <property type="entry name" value="TRANSCRIPTIONAL REGULATOR-RELATED"/>
    <property type="match status" value="1"/>
</dbReference>
<proteinExistence type="predicted"/>
<comment type="caution">
    <text evidence="5">The sequence shown here is derived from an EMBL/GenBank/DDBJ whole genome shotgun (WGS) entry which is preliminary data.</text>
</comment>
<dbReference type="SMART" id="SM00342">
    <property type="entry name" value="HTH_ARAC"/>
    <property type="match status" value="1"/>
</dbReference>
<name>A0ABW3TSN6_9MICO</name>
<dbReference type="InterPro" id="IPR018060">
    <property type="entry name" value="HTH_AraC"/>
</dbReference>
<dbReference type="PROSITE" id="PS01124">
    <property type="entry name" value="HTH_ARAC_FAMILY_2"/>
    <property type="match status" value="1"/>
</dbReference>
<dbReference type="Proteomes" id="UP001597181">
    <property type="component" value="Unassembled WGS sequence"/>
</dbReference>
<dbReference type="SUPFAM" id="SSF51182">
    <property type="entry name" value="RmlC-like cupins"/>
    <property type="match status" value="1"/>
</dbReference>
<evidence type="ECO:0000256" key="2">
    <source>
        <dbReference type="ARBA" id="ARBA00023125"/>
    </source>
</evidence>
<dbReference type="InterPro" id="IPR003313">
    <property type="entry name" value="AraC-bd"/>
</dbReference>
<feature type="domain" description="HTH araC/xylS-type" evidence="4">
    <location>
        <begin position="156"/>
        <end position="256"/>
    </location>
</feature>
<accession>A0ABW3TSN6</accession>
<evidence type="ECO:0000313" key="5">
    <source>
        <dbReference type="EMBL" id="MFD1203214.1"/>
    </source>
</evidence>
<reference evidence="6" key="1">
    <citation type="journal article" date="2019" name="Int. J. Syst. Evol. Microbiol.">
        <title>The Global Catalogue of Microorganisms (GCM) 10K type strain sequencing project: providing services to taxonomists for standard genome sequencing and annotation.</title>
        <authorList>
            <consortium name="The Broad Institute Genomics Platform"/>
            <consortium name="The Broad Institute Genome Sequencing Center for Infectious Disease"/>
            <person name="Wu L."/>
            <person name="Ma J."/>
        </authorList>
    </citation>
    <scope>NUCLEOTIDE SEQUENCE [LARGE SCALE GENOMIC DNA]</scope>
    <source>
        <strain evidence="6">CCUG 50213</strain>
    </source>
</reference>
<dbReference type="PROSITE" id="PS00041">
    <property type="entry name" value="HTH_ARAC_FAMILY_1"/>
    <property type="match status" value="1"/>
</dbReference>
<organism evidence="5 6">
    <name type="scientific">Leucobacter albus</name>
    <dbReference type="NCBI Taxonomy" id="272210"/>
    <lineage>
        <taxon>Bacteria</taxon>
        <taxon>Bacillati</taxon>
        <taxon>Actinomycetota</taxon>
        <taxon>Actinomycetes</taxon>
        <taxon>Micrococcales</taxon>
        <taxon>Microbacteriaceae</taxon>
        <taxon>Leucobacter</taxon>
    </lineage>
</organism>
<dbReference type="EMBL" id="JBHTLY010000009">
    <property type="protein sequence ID" value="MFD1203214.1"/>
    <property type="molecule type" value="Genomic_DNA"/>
</dbReference>
<dbReference type="Gene3D" id="2.60.120.10">
    <property type="entry name" value="Jelly Rolls"/>
    <property type="match status" value="1"/>
</dbReference>
<dbReference type="InterPro" id="IPR018062">
    <property type="entry name" value="HTH_AraC-typ_CS"/>
</dbReference>
<evidence type="ECO:0000313" key="6">
    <source>
        <dbReference type="Proteomes" id="UP001597181"/>
    </source>
</evidence>
<dbReference type="InterPro" id="IPR014710">
    <property type="entry name" value="RmlC-like_jellyroll"/>
</dbReference>
<dbReference type="PANTHER" id="PTHR11019">
    <property type="entry name" value="HTH-TYPE TRANSCRIPTIONAL REGULATOR NIMR"/>
    <property type="match status" value="1"/>
</dbReference>
<keyword evidence="6" id="KW-1185">Reference proteome</keyword>
<dbReference type="InterPro" id="IPR011051">
    <property type="entry name" value="RmlC_Cupin_sf"/>
</dbReference>
<dbReference type="Pfam" id="PF12833">
    <property type="entry name" value="HTH_18"/>
    <property type="match status" value="1"/>
</dbReference>
<protein>
    <submittedName>
        <fullName evidence="5">AraC family transcriptional regulator</fullName>
    </submittedName>
</protein>
<dbReference type="RefSeq" id="WP_343961579.1">
    <property type="nucleotide sequence ID" value="NZ_BAAAKZ010000012.1"/>
</dbReference>
<keyword evidence="2" id="KW-0238">DNA-binding</keyword>
<dbReference type="Gene3D" id="1.10.10.60">
    <property type="entry name" value="Homeodomain-like"/>
    <property type="match status" value="1"/>
</dbReference>
<evidence type="ECO:0000256" key="1">
    <source>
        <dbReference type="ARBA" id="ARBA00023015"/>
    </source>
</evidence>
<dbReference type="Pfam" id="PF02311">
    <property type="entry name" value="AraC_binding"/>
    <property type="match status" value="1"/>
</dbReference>
<evidence type="ECO:0000256" key="3">
    <source>
        <dbReference type="ARBA" id="ARBA00023163"/>
    </source>
</evidence>
<keyword evidence="3" id="KW-0804">Transcription</keyword>
<sequence length="259" mass="28524">MSPDRSHVSTAKERIRGYLLTSVRHESRSIRAWHTETHHEDELIWSTAGVARVRAGDSVWTVPAQRAVWVPSGVPHTIETSAESLFYATFLEPGIAAQLPREAMIVELLPAVRELLLLNAESAMPNDTRLRLQRLVIELLRPSPGAQVDLRMPETPRLSFVAEQILAAPADTDTTADWADRIGLSARELSRAFVAETGLSLTQWRIRARVRASLVQLASGQTVAATARGLGYASPNTFIEHFREIVGSTPAAYFAGGER</sequence>
<evidence type="ECO:0000259" key="4">
    <source>
        <dbReference type="PROSITE" id="PS01124"/>
    </source>
</evidence>
<keyword evidence="1" id="KW-0805">Transcription regulation</keyword>
<gene>
    <name evidence="5" type="ORF">ACFQ3U_15055</name>
</gene>
<dbReference type="SUPFAM" id="SSF46689">
    <property type="entry name" value="Homeodomain-like"/>
    <property type="match status" value="1"/>
</dbReference>